<feature type="compositionally biased region" description="Basic and acidic residues" evidence="9">
    <location>
        <begin position="170"/>
        <end position="179"/>
    </location>
</feature>
<dbReference type="PANTHER" id="PTHR47659">
    <property type="entry name" value="ZN(II)2CYS6 TRANSCRIPTION FACTOR (EUROFUNG)-RELATED"/>
    <property type="match status" value="1"/>
</dbReference>
<keyword evidence="2" id="KW-0479">Metal-binding</keyword>
<feature type="compositionally biased region" description="Polar residues" evidence="9">
    <location>
        <begin position="160"/>
        <end position="169"/>
    </location>
</feature>
<comment type="subcellular location">
    <subcellularLocation>
        <location evidence="1">Nucleus</location>
    </subcellularLocation>
</comment>
<dbReference type="OrthoDB" id="2538135at2759"/>
<dbReference type="AlphaFoldDB" id="A0A4P9ZI17"/>
<accession>A0A4P9ZI17</accession>
<evidence type="ECO:0000256" key="2">
    <source>
        <dbReference type="ARBA" id="ARBA00022723"/>
    </source>
</evidence>
<evidence type="ECO:0000259" key="10">
    <source>
        <dbReference type="Pfam" id="PF24990"/>
    </source>
</evidence>
<evidence type="ECO:0000256" key="7">
    <source>
        <dbReference type="ARBA" id="ARBA00023242"/>
    </source>
</evidence>
<dbReference type="InterPro" id="IPR056751">
    <property type="entry name" value="PAS_13"/>
</dbReference>
<feature type="domain" description="ERT1/acuK family PAS" evidence="10">
    <location>
        <begin position="426"/>
        <end position="498"/>
    </location>
</feature>
<evidence type="ECO:0000313" key="11">
    <source>
        <dbReference type="EMBL" id="RKP32826.1"/>
    </source>
</evidence>
<gene>
    <name evidence="11" type="ORF">METBISCDRAFT_29382</name>
</gene>
<keyword evidence="4" id="KW-0805">Transcription regulation</keyword>
<dbReference type="Pfam" id="PF24990">
    <property type="entry name" value="PAS_13"/>
    <property type="match status" value="1"/>
</dbReference>
<dbReference type="CDD" id="cd00130">
    <property type="entry name" value="PAS"/>
    <property type="match status" value="1"/>
</dbReference>
<dbReference type="Proteomes" id="UP000268321">
    <property type="component" value="Unassembled WGS sequence"/>
</dbReference>
<evidence type="ECO:0000256" key="8">
    <source>
        <dbReference type="ARBA" id="ARBA00037475"/>
    </source>
</evidence>
<keyword evidence="6" id="KW-0804">Transcription</keyword>
<evidence type="ECO:0000256" key="6">
    <source>
        <dbReference type="ARBA" id="ARBA00023163"/>
    </source>
</evidence>
<protein>
    <recommendedName>
        <fullName evidence="10">ERT1/acuK family PAS domain-containing protein</fullName>
    </recommendedName>
</protein>
<comment type="function">
    <text evidence="8">Transcription factor which regulates nonfermentable carbon utilization. Activator of gluconeogenetic genes.</text>
</comment>
<sequence>MEQDQMPKPAHITCDDSRPCQRCIRKGLQSTCEDAPRKKKKYMLEIDTSLILSLRSTQSKRSPSNNVYNMEISQSYNTDSKGAIKQPGGMIPSRTAEATMFQNSKSLPNYLLHNPTTLFQSLNKNAIETYGNSHGFFGPQVNESEAQMDGNAQVAEASSKHQLPQNQKSTVREKPINQPQEKKHTNFLSSAANLEYSTLSSILHENIRGFNPNRTPNAMVVSLTLSPTGYGINKHSPSTLSTANYPAAETTSTNPPNPQGDAASMQFMASDFPVYDPKINQFLLGSIPDHPNLLFPRVVEVIMKSEGNNPFQPVHPHLHPSFTIRVTQNELESTRNNRLQFKEPEEINAKITKPFLYTPGFHRLIAYLRGRFSKDKLVKMAESMAVYRPSFIACINSLRENDLIFMEQCFQRTLITYDSFIRISGTPTIVWRRTGEIAYVANEFTILTGWTHQQLMGTFIVELLDDQSVVEYFQLFSKIAFGDFLGATMTECTLLTPNKDVKIRTGCIWTLKRDVFGIAMMIIGNFLPIV</sequence>
<evidence type="ECO:0000256" key="1">
    <source>
        <dbReference type="ARBA" id="ARBA00004123"/>
    </source>
</evidence>
<keyword evidence="5" id="KW-0238">DNA-binding</keyword>
<evidence type="ECO:0000256" key="9">
    <source>
        <dbReference type="SAM" id="MobiDB-lite"/>
    </source>
</evidence>
<evidence type="ECO:0000256" key="3">
    <source>
        <dbReference type="ARBA" id="ARBA00022833"/>
    </source>
</evidence>
<evidence type="ECO:0000256" key="5">
    <source>
        <dbReference type="ARBA" id="ARBA00023125"/>
    </source>
</evidence>
<evidence type="ECO:0000313" key="12">
    <source>
        <dbReference type="Proteomes" id="UP000268321"/>
    </source>
</evidence>
<keyword evidence="12" id="KW-1185">Reference proteome</keyword>
<dbReference type="InterPro" id="IPR000014">
    <property type="entry name" value="PAS"/>
</dbReference>
<feature type="region of interest" description="Disordered" evidence="9">
    <location>
        <begin position="147"/>
        <end position="179"/>
    </location>
</feature>
<proteinExistence type="predicted"/>
<dbReference type="GO" id="GO:0005634">
    <property type="term" value="C:nucleus"/>
    <property type="evidence" value="ECO:0007669"/>
    <property type="project" value="UniProtKB-SubCell"/>
</dbReference>
<keyword evidence="3" id="KW-0862">Zinc</keyword>
<evidence type="ECO:0000256" key="4">
    <source>
        <dbReference type="ARBA" id="ARBA00023015"/>
    </source>
</evidence>
<organism evidence="11 12">
    <name type="scientific">Metschnikowia bicuspidata</name>
    <dbReference type="NCBI Taxonomy" id="27322"/>
    <lineage>
        <taxon>Eukaryota</taxon>
        <taxon>Fungi</taxon>
        <taxon>Dikarya</taxon>
        <taxon>Ascomycota</taxon>
        <taxon>Saccharomycotina</taxon>
        <taxon>Pichiomycetes</taxon>
        <taxon>Metschnikowiaceae</taxon>
        <taxon>Metschnikowia</taxon>
    </lineage>
</organism>
<dbReference type="InterPro" id="IPR050335">
    <property type="entry name" value="ERT1_acuK_gluconeogen_tf"/>
</dbReference>
<dbReference type="EMBL" id="ML004429">
    <property type="protein sequence ID" value="RKP32826.1"/>
    <property type="molecule type" value="Genomic_DNA"/>
</dbReference>
<keyword evidence="7" id="KW-0539">Nucleus</keyword>
<name>A0A4P9ZI17_9ASCO</name>
<dbReference type="PANTHER" id="PTHR47659:SF1">
    <property type="entry name" value="TRANSCRIPTION ACTIVATOR OF GLUCONEOGENESIS ERT1"/>
    <property type="match status" value="1"/>
</dbReference>
<dbReference type="GO" id="GO:0046872">
    <property type="term" value="F:metal ion binding"/>
    <property type="evidence" value="ECO:0007669"/>
    <property type="project" value="UniProtKB-KW"/>
</dbReference>
<dbReference type="GO" id="GO:0009267">
    <property type="term" value="P:cellular response to starvation"/>
    <property type="evidence" value="ECO:0007669"/>
    <property type="project" value="TreeGrafter"/>
</dbReference>
<dbReference type="GO" id="GO:0000977">
    <property type="term" value="F:RNA polymerase II transcription regulatory region sequence-specific DNA binding"/>
    <property type="evidence" value="ECO:0007669"/>
    <property type="project" value="TreeGrafter"/>
</dbReference>
<reference evidence="12" key="1">
    <citation type="journal article" date="2018" name="Nat. Microbiol.">
        <title>Leveraging single-cell genomics to expand the fungal tree of life.</title>
        <authorList>
            <person name="Ahrendt S.R."/>
            <person name="Quandt C.A."/>
            <person name="Ciobanu D."/>
            <person name="Clum A."/>
            <person name="Salamov A."/>
            <person name="Andreopoulos B."/>
            <person name="Cheng J.F."/>
            <person name="Woyke T."/>
            <person name="Pelin A."/>
            <person name="Henrissat B."/>
            <person name="Reynolds N.K."/>
            <person name="Benny G.L."/>
            <person name="Smith M.E."/>
            <person name="James T.Y."/>
            <person name="Grigoriev I.V."/>
        </authorList>
    </citation>
    <scope>NUCLEOTIDE SEQUENCE [LARGE SCALE GENOMIC DNA]</scope>
    <source>
        <strain evidence="12">Baker2002</strain>
    </source>
</reference>
<dbReference type="GO" id="GO:0003700">
    <property type="term" value="F:DNA-binding transcription factor activity"/>
    <property type="evidence" value="ECO:0007669"/>
    <property type="project" value="TreeGrafter"/>
</dbReference>